<reference evidence="3" key="1">
    <citation type="journal article" date="2012" name="Science">
        <title>Fermentation, hydrogen, and sulfur metabolism in multiple uncultivated bacterial phyla.</title>
        <authorList>
            <person name="Wrighton K.C."/>
            <person name="Thomas B.C."/>
            <person name="Sharon I."/>
            <person name="Miller C.S."/>
            <person name="Castelle C.J."/>
            <person name="VerBerkmoes N.C."/>
            <person name="Wilkins M.J."/>
            <person name="Hettich R.L."/>
            <person name="Lipton M.S."/>
            <person name="Williams K.H."/>
            <person name="Long P.E."/>
            <person name="Banfield J.F."/>
        </authorList>
    </citation>
    <scope>NUCLEOTIDE SEQUENCE [LARGE SCALE GENOMIC DNA]</scope>
</reference>
<feature type="transmembrane region" description="Helical" evidence="1">
    <location>
        <begin position="178"/>
        <end position="195"/>
    </location>
</feature>
<feature type="domain" description="DUF2157" evidence="2">
    <location>
        <begin position="9"/>
        <end position="152"/>
    </location>
</feature>
<keyword evidence="1" id="KW-1133">Transmembrane helix</keyword>
<gene>
    <name evidence="3" type="ORF">ACD_3C00046G0004</name>
</gene>
<dbReference type="InterPro" id="IPR018677">
    <property type="entry name" value="DUF2157"/>
</dbReference>
<feature type="transmembrane region" description="Helical" evidence="1">
    <location>
        <begin position="272"/>
        <end position="292"/>
    </location>
</feature>
<protein>
    <recommendedName>
        <fullName evidence="2">DUF2157 domain-containing protein</fullName>
    </recommendedName>
</protein>
<keyword evidence="1" id="KW-0812">Transmembrane</keyword>
<feature type="transmembrane region" description="Helical" evidence="1">
    <location>
        <begin position="40"/>
        <end position="61"/>
    </location>
</feature>
<feature type="transmembrane region" description="Helical" evidence="1">
    <location>
        <begin position="239"/>
        <end position="260"/>
    </location>
</feature>
<feature type="transmembrane region" description="Helical" evidence="1">
    <location>
        <begin position="155"/>
        <end position="172"/>
    </location>
</feature>
<evidence type="ECO:0000313" key="3">
    <source>
        <dbReference type="EMBL" id="EKE28551.1"/>
    </source>
</evidence>
<dbReference type="EMBL" id="AMFJ01000320">
    <property type="protein sequence ID" value="EKE28551.1"/>
    <property type="molecule type" value="Genomic_DNA"/>
</dbReference>
<feature type="transmembrane region" description="Helical" evidence="1">
    <location>
        <begin position="67"/>
        <end position="88"/>
    </location>
</feature>
<evidence type="ECO:0000256" key="1">
    <source>
        <dbReference type="SAM" id="Phobius"/>
    </source>
</evidence>
<comment type="caution">
    <text evidence="3">The sequence shown here is derived from an EMBL/GenBank/DDBJ whole genome shotgun (WGS) entry which is preliminary data.</text>
</comment>
<dbReference type="AlphaFoldDB" id="K2FBP3"/>
<feature type="transmembrane region" description="Helical" evidence="1">
    <location>
        <begin position="341"/>
        <end position="358"/>
    </location>
</feature>
<feature type="transmembrane region" description="Helical" evidence="1">
    <location>
        <begin position="130"/>
        <end position="148"/>
    </location>
</feature>
<feature type="transmembrane region" description="Helical" evidence="1">
    <location>
        <begin position="207"/>
        <end position="227"/>
    </location>
</feature>
<evidence type="ECO:0000259" key="2">
    <source>
        <dbReference type="Pfam" id="PF09925"/>
    </source>
</evidence>
<organism evidence="3">
    <name type="scientific">uncultured bacterium</name>
    <name type="common">gcode 4</name>
    <dbReference type="NCBI Taxonomy" id="1234023"/>
    <lineage>
        <taxon>Bacteria</taxon>
        <taxon>environmental samples</taxon>
    </lineage>
</organism>
<dbReference type="Pfam" id="PF09925">
    <property type="entry name" value="DUF2157"/>
    <property type="match status" value="1"/>
</dbReference>
<sequence length="400" mass="48066">MKIDAYIKKWLESWIISQDQAKIMFSDSREIIESEKKNRVAWMFGTIWASVLWIWLLLFVGGNWEDIPLFLKVLAALWLCVASAYGAYFFEEKWDRPKTSWTLAFLSSIFWWVTVILIAQQYSTWDTSKIHYLILIWMLGVIPAIYAFNSAATAWLFSVLVIWWAFSYVMSFNWDSGLFTILAAWFILYWIWWLHKLIPDYMRIWRVFRIIGLYITMFVFLVFSVFSNYEFSRSLNDGLNKYILVFIIAAILISLSGYFARKSFNRMLLEHVPPVIWLWLSMWALVLGSYINSQSNYYYDQVNVVFLPVMVAMNIYIVVICTLVLWVWYSNRDSKLVNAGYFFWTIYLIIKYCQIWWWMMSASFFFIAWGILFLIFGYFVERKRRETITNFKFIWQDADL</sequence>
<feature type="transmembrane region" description="Helical" evidence="1">
    <location>
        <begin position="304"/>
        <end position="329"/>
    </location>
</feature>
<accession>K2FBP3</accession>
<name>K2FBP3_9BACT</name>
<feature type="transmembrane region" description="Helical" evidence="1">
    <location>
        <begin position="100"/>
        <end position="118"/>
    </location>
</feature>
<feature type="transmembrane region" description="Helical" evidence="1">
    <location>
        <begin position="364"/>
        <end position="380"/>
    </location>
</feature>
<proteinExistence type="predicted"/>
<keyword evidence="1" id="KW-0472">Membrane</keyword>